<gene>
    <name evidence="2" type="ORF">MNR06_12915</name>
</gene>
<dbReference type="Proteomes" id="UP000830116">
    <property type="component" value="Chromosome"/>
</dbReference>
<organism evidence="2 3">
    <name type="scientific">Bdellovibrio reynosensis</name>
    <dbReference type="NCBI Taxonomy" id="2835041"/>
    <lineage>
        <taxon>Bacteria</taxon>
        <taxon>Pseudomonadati</taxon>
        <taxon>Bdellovibrionota</taxon>
        <taxon>Bdellovibrionia</taxon>
        <taxon>Bdellovibrionales</taxon>
        <taxon>Pseudobdellovibrionaceae</taxon>
        <taxon>Bdellovibrio</taxon>
    </lineage>
</organism>
<evidence type="ECO:0000313" key="3">
    <source>
        <dbReference type="Proteomes" id="UP000830116"/>
    </source>
</evidence>
<proteinExistence type="predicted"/>
<accession>A0ABY4C801</accession>
<dbReference type="RefSeq" id="WP_243536713.1">
    <property type="nucleotide sequence ID" value="NZ_CP093442.1"/>
</dbReference>
<evidence type="ECO:0000256" key="1">
    <source>
        <dbReference type="SAM" id="Phobius"/>
    </source>
</evidence>
<keyword evidence="1" id="KW-1133">Transmembrane helix</keyword>
<protein>
    <submittedName>
        <fullName evidence="2">Uncharacterized protein</fullName>
    </submittedName>
</protein>
<reference evidence="2" key="1">
    <citation type="submission" date="2022-03" db="EMBL/GenBank/DDBJ databases">
        <title>Genome Identification and Characterization of new species Bdellovibrio reynosense LBG001 sp. nov. from a Mexico soil sample.</title>
        <authorList>
            <person name="Camilli A."/>
            <person name="Ajao Y."/>
            <person name="Guo X."/>
        </authorList>
    </citation>
    <scope>NUCLEOTIDE SEQUENCE</scope>
    <source>
        <strain evidence="2">LBG001</strain>
    </source>
</reference>
<keyword evidence="1" id="KW-0812">Transmembrane</keyword>
<feature type="transmembrane region" description="Helical" evidence="1">
    <location>
        <begin position="39"/>
        <end position="63"/>
    </location>
</feature>
<dbReference type="EMBL" id="CP093442">
    <property type="protein sequence ID" value="UOF00599.1"/>
    <property type="molecule type" value="Genomic_DNA"/>
</dbReference>
<keyword evidence="3" id="KW-1185">Reference proteome</keyword>
<evidence type="ECO:0000313" key="2">
    <source>
        <dbReference type="EMBL" id="UOF00599.1"/>
    </source>
</evidence>
<keyword evidence="1" id="KW-0472">Membrane</keyword>
<name>A0ABY4C801_9BACT</name>
<sequence>MNALLRKKKEWEFQNERYLLKLVETSADMSIESVKKAGLLTSFLVYLVYKILGGMLAIASAMFRGPLLVRYSAPEKMYEQVELSTYQLESRIRNPFMQG</sequence>